<evidence type="ECO:0000256" key="1">
    <source>
        <dbReference type="ARBA" id="ARBA00009291"/>
    </source>
</evidence>
<proteinExistence type="inferred from homology"/>
<dbReference type="InterPro" id="IPR021622">
    <property type="entry name" value="Afadin/alpha-actinin-bd"/>
</dbReference>
<feature type="compositionally biased region" description="Basic and acidic residues" evidence="4">
    <location>
        <begin position="438"/>
        <end position="451"/>
    </location>
</feature>
<feature type="compositionally biased region" description="Acidic residues" evidence="4">
    <location>
        <begin position="1008"/>
        <end position="1032"/>
    </location>
</feature>
<feature type="compositionally biased region" description="Polar residues" evidence="4">
    <location>
        <begin position="985"/>
        <end position="1000"/>
    </location>
</feature>
<feature type="region of interest" description="Disordered" evidence="4">
    <location>
        <begin position="420"/>
        <end position="865"/>
    </location>
</feature>
<feature type="compositionally biased region" description="Polar residues" evidence="4">
    <location>
        <begin position="783"/>
        <end position="795"/>
    </location>
</feature>
<feature type="region of interest" description="Disordered" evidence="4">
    <location>
        <begin position="174"/>
        <end position="194"/>
    </location>
</feature>
<evidence type="ECO:0000256" key="2">
    <source>
        <dbReference type="ARBA" id="ARBA00023054"/>
    </source>
</evidence>
<feature type="region of interest" description="Disordered" evidence="4">
    <location>
        <begin position="1056"/>
        <end position="1075"/>
    </location>
</feature>
<feature type="compositionally biased region" description="Low complexity" evidence="4">
    <location>
        <begin position="931"/>
        <end position="955"/>
    </location>
</feature>
<comment type="similarity">
    <text evidence="1">Belongs to the ADIP family.</text>
</comment>
<evidence type="ECO:0000256" key="3">
    <source>
        <dbReference type="SAM" id="Coils"/>
    </source>
</evidence>
<reference evidence="5" key="1">
    <citation type="journal article" date="2023" name="Mol. Phylogenet. Evol.">
        <title>Genome-scale phylogeny and comparative genomics of the fungal order Sordariales.</title>
        <authorList>
            <person name="Hensen N."/>
            <person name="Bonometti L."/>
            <person name="Westerberg I."/>
            <person name="Brannstrom I.O."/>
            <person name="Guillou S."/>
            <person name="Cros-Aarteil S."/>
            <person name="Calhoun S."/>
            <person name="Haridas S."/>
            <person name="Kuo A."/>
            <person name="Mondo S."/>
            <person name="Pangilinan J."/>
            <person name="Riley R."/>
            <person name="LaButti K."/>
            <person name="Andreopoulos B."/>
            <person name="Lipzen A."/>
            <person name="Chen C."/>
            <person name="Yan M."/>
            <person name="Daum C."/>
            <person name="Ng V."/>
            <person name="Clum A."/>
            <person name="Steindorff A."/>
            <person name="Ohm R.A."/>
            <person name="Martin F."/>
            <person name="Silar P."/>
            <person name="Natvig D.O."/>
            <person name="Lalanne C."/>
            <person name="Gautier V."/>
            <person name="Ament-Velasquez S.L."/>
            <person name="Kruys A."/>
            <person name="Hutchinson M.I."/>
            <person name="Powell A.J."/>
            <person name="Barry K."/>
            <person name="Miller A.N."/>
            <person name="Grigoriev I.V."/>
            <person name="Debuchy R."/>
            <person name="Gladieux P."/>
            <person name="Hiltunen Thoren M."/>
            <person name="Johannesson H."/>
        </authorList>
    </citation>
    <scope>NUCLEOTIDE SEQUENCE</scope>
    <source>
        <strain evidence="5">FGSC 1904</strain>
    </source>
</reference>
<feature type="compositionally biased region" description="Low complexity" evidence="4">
    <location>
        <begin position="645"/>
        <end position="659"/>
    </location>
</feature>
<feature type="compositionally biased region" description="Polar residues" evidence="4">
    <location>
        <begin position="913"/>
        <end position="930"/>
    </location>
</feature>
<gene>
    <name evidence="5" type="ORF">B0T20DRAFT_485658</name>
</gene>
<dbReference type="Proteomes" id="UP001281003">
    <property type="component" value="Unassembled WGS sequence"/>
</dbReference>
<evidence type="ECO:0000313" key="6">
    <source>
        <dbReference type="Proteomes" id="UP001281003"/>
    </source>
</evidence>
<dbReference type="AlphaFoldDB" id="A0AAE0PMT1"/>
<feature type="region of interest" description="Disordered" evidence="4">
    <location>
        <begin position="908"/>
        <end position="966"/>
    </location>
</feature>
<feature type="compositionally biased region" description="Polar residues" evidence="4">
    <location>
        <begin position="762"/>
        <end position="771"/>
    </location>
</feature>
<accession>A0AAE0PMT1</accession>
<feature type="compositionally biased region" description="Gly residues" evidence="4">
    <location>
        <begin position="175"/>
        <end position="194"/>
    </location>
</feature>
<feature type="region of interest" description="Disordered" evidence="4">
    <location>
        <begin position="978"/>
        <end position="1046"/>
    </location>
</feature>
<evidence type="ECO:0000256" key="4">
    <source>
        <dbReference type="SAM" id="MobiDB-lite"/>
    </source>
</evidence>
<feature type="compositionally biased region" description="Basic and acidic residues" evidence="4">
    <location>
        <begin position="596"/>
        <end position="610"/>
    </location>
</feature>
<feature type="compositionally biased region" description="Polar residues" evidence="4">
    <location>
        <begin position="717"/>
        <end position="739"/>
    </location>
</feature>
<name>A0AAE0PMT1_SORBR</name>
<feature type="compositionally biased region" description="Low complexity" evidence="4">
    <location>
        <begin position="612"/>
        <end position="621"/>
    </location>
</feature>
<feature type="compositionally biased region" description="Acidic residues" evidence="4">
    <location>
        <begin position="428"/>
        <end position="437"/>
    </location>
</feature>
<keyword evidence="2 3" id="KW-0175">Coiled coil</keyword>
<protein>
    <submittedName>
        <fullName evidence="5">Afadin and alpha-actinin-binding-domain-containing protein</fullName>
    </submittedName>
</protein>
<organism evidence="5 6">
    <name type="scientific">Sordaria brevicollis</name>
    <dbReference type="NCBI Taxonomy" id="83679"/>
    <lineage>
        <taxon>Eukaryota</taxon>
        <taxon>Fungi</taxon>
        <taxon>Dikarya</taxon>
        <taxon>Ascomycota</taxon>
        <taxon>Pezizomycotina</taxon>
        <taxon>Sordariomycetes</taxon>
        <taxon>Sordariomycetidae</taxon>
        <taxon>Sordariales</taxon>
        <taxon>Sordariaceae</taxon>
        <taxon>Sordaria</taxon>
    </lineage>
</organism>
<dbReference type="EMBL" id="JAUTDP010000001">
    <property type="protein sequence ID" value="KAK3402843.1"/>
    <property type="molecule type" value="Genomic_DNA"/>
</dbReference>
<feature type="compositionally biased region" description="Low complexity" evidence="4">
    <location>
        <begin position="452"/>
        <end position="468"/>
    </location>
</feature>
<comment type="caution">
    <text evidence="5">The sequence shown here is derived from an EMBL/GenBank/DDBJ whole genome shotgun (WGS) entry which is preliminary data.</text>
</comment>
<reference evidence="5" key="2">
    <citation type="submission" date="2023-07" db="EMBL/GenBank/DDBJ databases">
        <authorList>
            <consortium name="Lawrence Berkeley National Laboratory"/>
            <person name="Haridas S."/>
            <person name="Hensen N."/>
            <person name="Bonometti L."/>
            <person name="Westerberg I."/>
            <person name="Brannstrom I.O."/>
            <person name="Guillou S."/>
            <person name="Cros-Aarteil S."/>
            <person name="Calhoun S."/>
            <person name="Kuo A."/>
            <person name="Mondo S."/>
            <person name="Pangilinan J."/>
            <person name="Riley R."/>
            <person name="LaButti K."/>
            <person name="Andreopoulos B."/>
            <person name="Lipzen A."/>
            <person name="Chen C."/>
            <person name="Yanf M."/>
            <person name="Daum C."/>
            <person name="Ng V."/>
            <person name="Clum A."/>
            <person name="Steindorff A."/>
            <person name="Ohm R."/>
            <person name="Martin F."/>
            <person name="Silar P."/>
            <person name="Natvig D."/>
            <person name="Lalanne C."/>
            <person name="Gautier V."/>
            <person name="Ament-velasquez S.L."/>
            <person name="Kruys A."/>
            <person name="Hutchinson M.I."/>
            <person name="Powell A.J."/>
            <person name="Barry K."/>
            <person name="Miller A.N."/>
            <person name="Grigoriev I.V."/>
            <person name="Debuchy R."/>
            <person name="Gladieux P."/>
            <person name="Thoren M.H."/>
            <person name="Johannesson H."/>
        </authorList>
    </citation>
    <scope>NUCLEOTIDE SEQUENCE</scope>
    <source>
        <strain evidence="5">FGSC 1904</strain>
    </source>
</reference>
<sequence length="1122" mass="121464">MIISDNLRTASIYINNQLLSRGLLRDGDTIDFAYPASGVVDNDNGGELADTMGRIMGVVNDLILRRDRDAETRESLSQTIRSLRAESLRQTTDIVRLSDKLTDATRKTALAEQEAAHARAQLKQAEQMVSKLKEETARQKSLVQQTRNACANEIRKRDRMIEGLKKAVADAGRTRGTGMGHVRGMSRDGGMGSGQGGVMSIVVQAGEEYNAEAGGKMGVPQGMTGSEGYDLRMETNGFLAELAKGLSEENEVLLGLVRRTVRRMQEMSGWDVVANVVAQQQQQQQQQKDEGGDVNMEGFGETRKEEDLDEAERHAVVIPTSCEELQRDLENVLEHMRIILTNPSFVPIEEVVVREDEIHRLRDGWVKMESRWKEAVHLIDGWRNRMQVSGRPVNVEELKMGLRLSPVKVKNVAETAHGLQLEMPSVREEEDAEEQADREEVERYLEKEKADAAATATAAAAASSNNASGPRSRDSSLHLVPAPPGGVPDDPMDEDSDQSSIYEDDDLNLDDLEDDDEEPNVEVLGHSLMLSSPPLPVPPQMSPLKDSPAAGNRGGFGQPNLRRGGGDYTNDLRGAEIGPPVPPHADKTKKSIRPVRQQEGDASLSEREQSRPSTAPSTTSAGSIKLVKAETSGPKSAAAARKRPGTATTTTSATGPTARTRSRTRTAESDRDAPAAPVTRSRAREEAATSGGTGRAQTAATARKPATDRSRPPITRAATTNTAPGTRGKSQTRSLTSSGKGKETESKTGPKFVPGHRRTNSEKTTYSTASGPGTPGRERDIVGSNSRPTTSNGLTKTREATLLSQSPKLAPSPRLARGLATANNSENGSSTDSANRSGGGAISQSPINPNRSPKRTGNSRLPLPRTGLVNTAALQAQQTPLNVATIAAKLAASEREADAARVRAKLKAMKMSKQGSTTGPSQSQRSTNGANQQQQRQSKNQSQSQTQPPSEENQPITNGRATPMDMELDDENELKVSRRRAATPGRSQGQSGRQSKTPKTASRAAREEEAELFEFEQDQLEQQQEEEDEGLDELAGPETTNNNYYGMDMGMEKLHVQKRKREKMRTSRTASRRRSTLNPWELQSLLQGSVNVPPPVPQVPQNPMTAGIGMGMGMGVGDAMES</sequence>
<keyword evidence="6" id="KW-1185">Reference proteome</keyword>
<evidence type="ECO:0000313" key="5">
    <source>
        <dbReference type="EMBL" id="KAK3402843.1"/>
    </source>
</evidence>
<feature type="compositionally biased region" description="Polar residues" evidence="4">
    <location>
        <begin position="821"/>
        <end position="859"/>
    </location>
</feature>
<feature type="compositionally biased region" description="Acidic residues" evidence="4">
    <location>
        <begin position="490"/>
        <end position="520"/>
    </location>
</feature>
<dbReference type="Pfam" id="PF11559">
    <property type="entry name" value="ADIP"/>
    <property type="match status" value="1"/>
</dbReference>
<feature type="coiled-coil region" evidence="3">
    <location>
        <begin position="94"/>
        <end position="142"/>
    </location>
</feature>